<accession>A0A0E9M0I4</accession>
<organism evidence="2 3">
    <name type="scientific">Geofilum rubicundum JCM 15548</name>
    <dbReference type="NCBI Taxonomy" id="1236989"/>
    <lineage>
        <taxon>Bacteria</taxon>
        <taxon>Pseudomonadati</taxon>
        <taxon>Bacteroidota</taxon>
        <taxon>Bacteroidia</taxon>
        <taxon>Marinilabiliales</taxon>
        <taxon>Marinilabiliaceae</taxon>
        <taxon>Geofilum</taxon>
    </lineage>
</organism>
<gene>
    <name evidence="2" type="ORF">JCM15548_13186</name>
</gene>
<proteinExistence type="predicted"/>
<evidence type="ECO:0000313" key="2">
    <source>
        <dbReference type="EMBL" id="GAO30871.1"/>
    </source>
</evidence>
<reference evidence="2 3" key="1">
    <citation type="journal article" date="2015" name="Microbes Environ.">
        <title>Distribution and evolution of nitrogen fixation genes in the phylum bacteroidetes.</title>
        <authorList>
            <person name="Inoue J."/>
            <person name="Oshima K."/>
            <person name="Suda W."/>
            <person name="Sakamoto M."/>
            <person name="Iino T."/>
            <person name="Noda S."/>
            <person name="Hongoh Y."/>
            <person name="Hattori M."/>
            <person name="Ohkuma M."/>
        </authorList>
    </citation>
    <scope>NUCLEOTIDE SEQUENCE [LARGE SCALE GENOMIC DNA]</scope>
    <source>
        <strain evidence="2">JCM 15548</strain>
    </source>
</reference>
<dbReference type="SUPFAM" id="SSF49899">
    <property type="entry name" value="Concanavalin A-like lectins/glucanases"/>
    <property type="match status" value="1"/>
</dbReference>
<dbReference type="OrthoDB" id="6305173at2"/>
<name>A0A0E9M0I4_9BACT</name>
<dbReference type="Pfam" id="PF17851">
    <property type="entry name" value="GH43_C2"/>
    <property type="match status" value="1"/>
</dbReference>
<dbReference type="Proteomes" id="UP000032900">
    <property type="component" value="Unassembled WGS sequence"/>
</dbReference>
<dbReference type="AlphaFoldDB" id="A0A0E9M0I4"/>
<dbReference type="STRING" id="1236989.JCM15548_13186"/>
<dbReference type="GO" id="GO:0004553">
    <property type="term" value="F:hydrolase activity, hydrolyzing O-glycosyl compounds"/>
    <property type="evidence" value="ECO:0007669"/>
    <property type="project" value="UniProtKB-ARBA"/>
</dbReference>
<dbReference type="InterPro" id="IPR013320">
    <property type="entry name" value="ConA-like_dom_sf"/>
</dbReference>
<keyword evidence="3" id="KW-1185">Reference proteome</keyword>
<evidence type="ECO:0000259" key="1">
    <source>
        <dbReference type="Pfam" id="PF17851"/>
    </source>
</evidence>
<protein>
    <recommendedName>
        <fullName evidence="1">Beta-xylosidase C-terminal Concanavalin A-like domain-containing protein</fullName>
    </recommendedName>
</protein>
<dbReference type="GO" id="GO:0005975">
    <property type="term" value="P:carbohydrate metabolic process"/>
    <property type="evidence" value="ECO:0007669"/>
    <property type="project" value="UniProtKB-ARBA"/>
</dbReference>
<dbReference type="Gene3D" id="2.60.120.200">
    <property type="match status" value="1"/>
</dbReference>
<sequence length="86" mass="9564">MEGDGQAPLQLRIESDHDTYTFSFSEDGQTWSTIGGEQDARFLSTQSAGGFVGCLYGLYTVSLGDSDADIRADYHWFEYSGDDEIY</sequence>
<dbReference type="RefSeq" id="WP_157482765.1">
    <property type="nucleotide sequence ID" value="NZ_BAZW01000032.1"/>
</dbReference>
<dbReference type="InterPro" id="IPR041542">
    <property type="entry name" value="GH43_C2"/>
</dbReference>
<evidence type="ECO:0000313" key="3">
    <source>
        <dbReference type="Proteomes" id="UP000032900"/>
    </source>
</evidence>
<dbReference type="EMBL" id="BAZW01000032">
    <property type="protein sequence ID" value="GAO30871.1"/>
    <property type="molecule type" value="Genomic_DNA"/>
</dbReference>
<feature type="domain" description="Beta-xylosidase C-terminal Concanavalin A-like" evidence="1">
    <location>
        <begin position="8"/>
        <end position="80"/>
    </location>
</feature>
<comment type="caution">
    <text evidence="2">The sequence shown here is derived from an EMBL/GenBank/DDBJ whole genome shotgun (WGS) entry which is preliminary data.</text>
</comment>